<name>A0A913Z6F4_PATMI</name>
<dbReference type="FunFam" id="2.60.120.740:FF:000001">
    <property type="entry name" value="Adhesion G protein-coupled receptor L2"/>
    <property type="match status" value="1"/>
</dbReference>
<feature type="disulfide bond" evidence="10">
    <location>
        <begin position="2399"/>
        <end position="2416"/>
    </location>
</feature>
<dbReference type="PROSITE" id="PS51233">
    <property type="entry name" value="VWFD"/>
    <property type="match status" value="3"/>
</dbReference>
<dbReference type="Pfam" id="PF00094">
    <property type="entry name" value="VWD"/>
    <property type="match status" value="3"/>
</dbReference>
<dbReference type="InterPro" id="IPR001881">
    <property type="entry name" value="EGF-like_Ca-bd_dom"/>
</dbReference>
<accession>A0A913Z6F4</accession>
<sequence length="3686" mass="410514">MQCNADCNIHADNEDSGFLRDKSHLPVSSLRFGDTGTFDDDEYGYYELGPLRCKGGPVHGEQEIPLIETNTEYHYRYDLPPLDNGDFRVEFEVRAHNDVFLGFSETKGEQSDLVELNMGGWGNSKTVFRKCKQCTPQAIWKENNVVSWEESKGYWVDWSDGCFRLGRAGASQSLSWCPPRIKNWKYVAFTTGYGSRGKFWFNSFHSKVQHFCQHETAYVNCGSKYVNIINANYGRSSTDVCPGDSMRSTECFSPKSRSVIGKLCHGAHSCRVEVNNGVFGDPCSGTFKYLKVKYQCLPEKQEKYFIPDACLEHQCNTRGGECVPVSGSEYRCACRAGFHGEHCEHEYALCRAWGDPHYTQFSGRCFNYQGKCKYILAQPCVEDADRTFKIVGVNVAPEWNKKVSFNRQLEVQIGGTEVFLLQNKQVVINNNINNVPCSAGEDVNIDMDGKYVVVSSEKYGMKIMWDGRQTYKIFVDRTLYGENMCGLCGSIKPHKDGIFIMRNGTETSKINDFGDSWTANPFECPSCDDCVDLDYCNSDDGLLQRVKDACEPIQNPDGVFAVGHKQFDPQEMYRTCIYDLCSRRSFDDEIRCNMLTEYANRILVENRLEYLQQGNAIIGWREKLSCPFECPQGSIYTICASACQATCYQPMAAAICQLSCVEGCETASGYVMENSVPILETKCGCRYGDLYYHTNQQWINHDCTMSCVCEAGGQANCHPVKCAEHAFCGSMNQVHGCHCDSNYVGEGCSRCQPVCPSSMGNEIKLRASVDEGQHAIIDFSRPIACEGYIRSFSIKRNADSMEPVTLIVWRQHANDESKFLIVGSARLSIADDSLDLCECDNSKIPVRAGDYIGFISAGGTVYYDDESDPAAGVVYAADYFDSIEPMTEVQFSRIDGKRAYSINVVLESSDGKHVEAFMFNSYLGVQSRNIPDSAMTASSAHGDYVSHQGRLDNTEYGACSWTAASADKDQWLQVDLGQETLVIGVVSQGHCGIADKDRSPMGCVKQFNVQYSSDGQNFEYVTDDQGNADVFESRCRCQRHVRNFFRNALMTRFIRFRPLLWKHAISMRVDLIGRDIEVDEPDVAGTDVVDEQPEDDTAVCLVGKPFKRCGFLKGLKYRPFNGESFTIAVVRKGEDDSTYSIIGSTYVTSSGSDRLQHFEVAGESERIPVKKGDIMCLIFQKAVIGFSSDDKPKSTVLTASLGMEEYRALALNGEITFTGKAGRKYRGVNPIFQVATTKTIPPVMSTDSLGVEKGQVKDDQITASSFCDANSKAERARLFLKDQQGLTGGWCGREKDQSAFVQVDFKKVRRCGGVVTQGFSSTTRLWFVQKYIVKCSVDMAVWQDVADDDGNTMMFSGNFDQETEVTNYFSAILSCRSIRIVPMIWNGEFPAMRMDVKGLPDVVSSEPEVGFACKHRMYRGSGGFTFVMPAKKFISDGFVTGVRFLAVRRGSFRVIIFRPVDEAAMTYKIVGRRHIKVKKADVEVEVKFKQKRKNRKRQKWISVKEGDMLGLSFTRSVLYKSKEGPDVTDVVYSRNVDIKNFRKLRAGRTITFNGVAPRSYSMVVLFKAKDPNDCSASVDAQKSLGLENGQFPVDAISVSSVYESDQPNLDFSARSCRLNFAGTNGGAWVPADGDNEPWIQVDTGAQSVFTGMITQGRHSLLNWWATKYRVEYSDDGDTWNDIVDCNDNKVFDANTDSDTQVTRFFGSAVNGRYLRINLVEWQDRPALRFEVLGEFETAATEYGPTCIIREFIDSKNYILLAAGSPFESDGYVTEWKFFPKSDKPFRAGVWRADPNDPTRYKHIGSSDIPGQTPNELATYRLDSLARIPFRKGDVYGWSFSEPVICYDEGEESVELLYSGNGGNLDPTPVGEYRKFVSSGKQAYSISASVSISRVDSVPAIACMYGLGMDDDTIPDTSIETSSVLGPEYGNSQSRLNAQASAAMKGCWAPALNNKDQYVQVDLGKPTLVTGVSVQGCKDEERWVTKFKVELSQDEKNWKEAQNKQGGTIFYGNTDSDSAVQVFFQEESKAQFMRITVEEWNKDIGLRFDVLGCPTVCEEEWGPKPLVRRWKYSQCDKTFVVNTKHPLTCNSYIKGWRMVPKNKAPVTFYVLKPINMKKGKFKVVGKTTVPRRKKLDRGEVFEILLKPKDWIEVRSGHMIGFTSRHRSPIYRDKRAHDKSEHMIARNKKIRGYSRLDVGDKLQMKKFRKKEAAYSFTAILTQEGMGETKGTVPPVSCVGGIGMENGRIPDEAITVTSSVDVLNNGGGEARLSNQAAWIASKGDPTPYIQVDLGYIAKVTGIATQGDPVGQNWVTSYSLEYSDSCHYLTKEPQNFQWVRFTNSLKDVFAGNSDQNTVETHYFKDVIEARVARVWVLDSHNFPAMRLEFLGCPDSDPCSPNPCQNGALCRKSQASLGYSCSCPVEWGGKNCHIKTHKCCAYGDPHYCNFDSKKFNFQGHCEYILARTLVTTALDHFTISADNIASSRRPTVSVTREVYVEIDDKKFDFKKNREVFVNGERITCPYEIDGISVTDGGNKRVILRTEFGLVVSWDGRSKVDIHLIEDYMNQVEGLCGNYNGVNGDDFIIRATGETTTDLDRFGESWGADETCKACTDCQEKDVCRLTDKLDEAQEACSVLNDRHGPFAMCIAVIDPVAYYESCLYDFCAMFPGQDNLCEDIQKYADECIDAGLQVGNWRRQGFCYVDCPVNMVFSQIGTLCPDTCGDQDASKDCTGQAGPMCVCMPGLFLQDGDRCVEDAQCGCTYQGVYHKNGGQFMASDCSEICSCNADHEAECVEITCNDHAECRIEDGVRGCYCNDGWTGDGIETCDEILKPVDVVVCEDDKLSIDCSASNERIEILLAVYSTEPRDDCPATANNADVEEFRYAKTIIRNRCHNQASCTVSVSSLVFGNFGGDAPKALYVRYQCREIVPIGICHPDVELIACQGSDLEIECSNLKVDLIHADFGRRQGDHICSTDDSEALTQDCFAPSALFKMVEACHLSPMCTINAIPDTFGSDPCPNTNKYLRIHYRCDEAPDPRELEEDKCEPNPCGDNGKCEAISLEPKYNCKCNPGFTGTHCDIGTSRCTALGDPHYISFDGKKFSFMGHCKYTLVKNADAEVPAFEVIVFNEAARRNPSMSSTVQVQFNYNGKAINLKYGGQTLVDGIKTEGVDTPELKISVNYPDVVIETNIGVTIFWDGKFMVEVDVTGDYYGHTEGLCGTYNGNPDDDFLTRFGETLDPVDETNIPIFGRSWFVAGGGCEDCVDCELPEECSDAGVKDAAQEICNNIISDDGPFQSCHEAVSPSFYFKSCVIDLCTMPDGLAHCDDYQAYAEVCRDQGIIINWRRQDFCLIDCLAKNMVYNPLSPSCPTTCANPTASSTCNQADREDCVCPTGMIKEGETCIDEERCGCVDHETGFYYRQGETFMTADCSKVCSCAAAHDLQCVQFQCPPHEVCGARDAAPACICDEGYFRDTDLNTCEAIPVPQVLLRSQRELECTTITCGKGFIDVLDANFGPRVDEVCLEGEPPADCNAAEARAILRNLCQGRDKCQLDPATVQAFGEPCYAVLNYVYVNFACTHKAIEHGEPRSLPFDLRVCQDSSLYLVCKQGEYVSIKSAFFGRHANDRYCLDDSAEAGEEYSDPTAMEKAVELCGAPSSSCILRGLDFGDPCQTVKEYLEVSYSCIPQITGQ</sequence>
<evidence type="ECO:0000256" key="10">
    <source>
        <dbReference type="PROSITE-ProRule" id="PRU00076"/>
    </source>
</evidence>
<dbReference type="InterPro" id="IPR008979">
    <property type="entry name" value="Galactose-bd-like_sf"/>
</dbReference>
<comment type="caution">
    <text evidence="10">Lacks conserved residue(s) required for the propagation of feature annotation.</text>
</comment>
<dbReference type="Gene3D" id="2.10.25.10">
    <property type="entry name" value="Laminin"/>
    <property type="match status" value="6"/>
</dbReference>
<keyword evidence="16" id="KW-1185">Reference proteome</keyword>
<evidence type="ECO:0000256" key="5">
    <source>
        <dbReference type="ARBA" id="ARBA00022737"/>
    </source>
</evidence>
<feature type="domain" description="EGF-like" evidence="12">
    <location>
        <begin position="2390"/>
        <end position="2428"/>
    </location>
</feature>
<evidence type="ECO:0000313" key="16">
    <source>
        <dbReference type="Proteomes" id="UP000887568"/>
    </source>
</evidence>
<feature type="domain" description="EGF-like" evidence="12">
    <location>
        <begin position="306"/>
        <end position="344"/>
    </location>
</feature>
<protein>
    <submittedName>
        <fullName evidence="15">Uncharacterized protein</fullName>
    </submittedName>
</protein>
<feature type="domain" description="SUEL-type lectin" evidence="13">
    <location>
        <begin position="3483"/>
        <end position="3574"/>
    </location>
</feature>
<keyword evidence="6" id="KW-0106">Calcium</keyword>
<dbReference type="Pfam" id="PF00008">
    <property type="entry name" value="EGF"/>
    <property type="match status" value="1"/>
</dbReference>
<feature type="domain" description="F5/8 type C" evidence="11">
    <location>
        <begin position="918"/>
        <end position="1074"/>
    </location>
</feature>
<dbReference type="Proteomes" id="UP000887568">
    <property type="component" value="Unplaced"/>
</dbReference>
<feature type="domain" description="F5/8 type C" evidence="11">
    <location>
        <begin position="2235"/>
        <end position="2388"/>
    </location>
</feature>
<evidence type="ECO:0000256" key="9">
    <source>
        <dbReference type="ARBA" id="ARBA00023180"/>
    </source>
</evidence>
<dbReference type="EnsemblMetazoa" id="XM_038191465.1">
    <property type="protein sequence ID" value="XP_038047393.1"/>
    <property type="gene ID" value="LOC119721398"/>
</dbReference>
<dbReference type="PROSITE" id="PS50228">
    <property type="entry name" value="SUEL_LECTIN"/>
    <property type="match status" value="4"/>
</dbReference>
<dbReference type="Pfam" id="PF12714">
    <property type="entry name" value="TILa"/>
    <property type="match status" value="3"/>
</dbReference>
<dbReference type="InterPro" id="IPR002919">
    <property type="entry name" value="TIL_dom"/>
</dbReference>
<keyword evidence="9" id="KW-0325">Glycoprotein</keyword>
<dbReference type="GO" id="GO:0016020">
    <property type="term" value="C:membrane"/>
    <property type="evidence" value="ECO:0007669"/>
    <property type="project" value="UniProtKB-SubCell"/>
</dbReference>
<dbReference type="PROSITE" id="PS01186">
    <property type="entry name" value="EGF_2"/>
    <property type="match status" value="3"/>
</dbReference>
<dbReference type="CDD" id="cd19941">
    <property type="entry name" value="TIL"/>
    <property type="match status" value="3"/>
</dbReference>
<dbReference type="GO" id="GO:0005509">
    <property type="term" value="F:calcium ion binding"/>
    <property type="evidence" value="ECO:0007669"/>
    <property type="project" value="InterPro"/>
</dbReference>
<dbReference type="FunFam" id="2.60.120.260:FF:000016">
    <property type="entry name" value="Contactin-associated protein-like 4 isoform 1"/>
    <property type="match status" value="1"/>
</dbReference>
<dbReference type="SUPFAM" id="SSF57196">
    <property type="entry name" value="EGF/Laminin"/>
    <property type="match status" value="2"/>
</dbReference>
<feature type="disulfide bond" evidence="10">
    <location>
        <begin position="315"/>
        <end position="332"/>
    </location>
</feature>
<feature type="domain" description="F5/8 type C" evidence="11">
    <location>
        <begin position="1244"/>
        <end position="1399"/>
    </location>
</feature>
<feature type="disulfide bond" evidence="10">
    <location>
        <begin position="334"/>
        <end position="343"/>
    </location>
</feature>
<keyword evidence="3 10" id="KW-0245">EGF-like domain</keyword>
<dbReference type="FunFam" id="2.10.25.10:FF:000508">
    <property type="entry name" value="Eyes shut homolog"/>
    <property type="match status" value="1"/>
</dbReference>
<dbReference type="SMART" id="SM00179">
    <property type="entry name" value="EGF_CA"/>
    <property type="match status" value="3"/>
</dbReference>
<feature type="domain" description="SUEL-type lectin" evidence="13">
    <location>
        <begin position="2939"/>
        <end position="3029"/>
    </location>
</feature>
<dbReference type="PROSITE" id="PS01285">
    <property type="entry name" value="FA58C_1"/>
    <property type="match status" value="1"/>
</dbReference>
<evidence type="ECO:0000256" key="2">
    <source>
        <dbReference type="ARBA" id="ARBA00011748"/>
    </source>
</evidence>
<keyword evidence="8 10" id="KW-1015">Disulfide bond</keyword>
<dbReference type="InterPro" id="IPR000742">
    <property type="entry name" value="EGF"/>
</dbReference>
<evidence type="ECO:0000259" key="14">
    <source>
        <dbReference type="PROSITE" id="PS51233"/>
    </source>
</evidence>
<feature type="domain" description="SUEL-type lectin" evidence="13">
    <location>
        <begin position="211"/>
        <end position="297"/>
    </location>
</feature>
<dbReference type="SUPFAM" id="SSF57567">
    <property type="entry name" value="Serine protease inhibitors"/>
    <property type="match status" value="3"/>
</dbReference>
<dbReference type="SMART" id="SM00832">
    <property type="entry name" value="C8"/>
    <property type="match status" value="3"/>
</dbReference>
<feature type="disulfide bond" evidence="10">
    <location>
        <begin position="2418"/>
        <end position="2427"/>
    </location>
</feature>
<dbReference type="Pfam" id="PF08742">
    <property type="entry name" value="C8"/>
    <property type="match status" value="3"/>
</dbReference>
<keyword evidence="5" id="KW-0677">Repeat</keyword>
<evidence type="ECO:0000256" key="8">
    <source>
        <dbReference type="ARBA" id="ARBA00023157"/>
    </source>
</evidence>
<evidence type="ECO:0000256" key="1">
    <source>
        <dbReference type="ARBA" id="ARBA00004370"/>
    </source>
</evidence>
<dbReference type="CDD" id="cd22823">
    <property type="entry name" value="Gal_Rha_Lectin"/>
    <property type="match status" value="3"/>
</dbReference>
<feature type="domain" description="VWFD" evidence="14">
    <location>
        <begin position="348"/>
        <end position="525"/>
    </location>
</feature>
<dbReference type="InterPro" id="IPR025615">
    <property type="entry name" value="TILa_dom"/>
</dbReference>
<dbReference type="Pfam" id="PF12248">
    <property type="entry name" value="Methyltransf_FA"/>
    <property type="match status" value="1"/>
</dbReference>
<evidence type="ECO:0000256" key="6">
    <source>
        <dbReference type="ARBA" id="ARBA00022837"/>
    </source>
</evidence>
<evidence type="ECO:0000256" key="3">
    <source>
        <dbReference type="ARBA" id="ARBA00022536"/>
    </source>
</evidence>
<dbReference type="GeneID" id="119721398"/>
<dbReference type="CDD" id="cd00057">
    <property type="entry name" value="FA58C"/>
    <property type="match status" value="5"/>
</dbReference>
<dbReference type="Pfam" id="PF01826">
    <property type="entry name" value="TIL"/>
    <property type="match status" value="2"/>
</dbReference>
<dbReference type="Pfam" id="PF02140">
    <property type="entry name" value="SUEL_Lectin"/>
    <property type="match status" value="5"/>
</dbReference>
<dbReference type="InterPro" id="IPR022041">
    <property type="entry name" value="Methyltransf_FA"/>
</dbReference>
<dbReference type="SMART" id="SM00216">
    <property type="entry name" value="VWD"/>
    <property type="match status" value="3"/>
</dbReference>
<evidence type="ECO:0000259" key="12">
    <source>
        <dbReference type="PROSITE" id="PS50026"/>
    </source>
</evidence>
<dbReference type="CDD" id="cd22827">
    <property type="entry name" value="Gal_Rha_Lectin_SUL-I-like"/>
    <property type="match status" value="1"/>
</dbReference>
<comment type="subcellular location">
    <subcellularLocation>
        <location evidence="1">Membrane</location>
    </subcellularLocation>
</comment>
<organism evidence="15 16">
    <name type="scientific">Patiria miniata</name>
    <name type="common">Bat star</name>
    <name type="synonym">Asterina miniata</name>
    <dbReference type="NCBI Taxonomy" id="46514"/>
    <lineage>
        <taxon>Eukaryota</taxon>
        <taxon>Metazoa</taxon>
        <taxon>Echinodermata</taxon>
        <taxon>Eleutherozoa</taxon>
        <taxon>Asterozoa</taxon>
        <taxon>Asteroidea</taxon>
        <taxon>Valvatacea</taxon>
        <taxon>Valvatida</taxon>
        <taxon>Asterinidae</taxon>
        <taxon>Patiria</taxon>
    </lineage>
</organism>
<dbReference type="PROSITE" id="PS00022">
    <property type="entry name" value="EGF_1"/>
    <property type="match status" value="4"/>
</dbReference>
<feature type="domain" description="SUEL-type lectin" evidence="13">
    <location>
        <begin position="2835"/>
        <end position="2923"/>
    </location>
</feature>
<dbReference type="OMA" id="WCPPRIK"/>
<dbReference type="PANTHER" id="PTHR46160:SF8">
    <property type="entry name" value="VWFD DOMAIN-CONTAINING PROTEIN"/>
    <property type="match status" value="1"/>
</dbReference>
<evidence type="ECO:0000259" key="11">
    <source>
        <dbReference type="PROSITE" id="PS50022"/>
    </source>
</evidence>
<dbReference type="InterPro" id="IPR000421">
    <property type="entry name" value="FA58C"/>
</dbReference>
<dbReference type="PROSITE" id="PS50026">
    <property type="entry name" value="EGF_3"/>
    <property type="match status" value="3"/>
</dbReference>
<dbReference type="OrthoDB" id="5945029at2759"/>
<evidence type="ECO:0000256" key="4">
    <source>
        <dbReference type="ARBA" id="ARBA00022729"/>
    </source>
</evidence>
<dbReference type="RefSeq" id="XP_038047393.1">
    <property type="nucleotide sequence ID" value="XM_038191465.1"/>
</dbReference>
<dbReference type="InterPro" id="IPR036084">
    <property type="entry name" value="Ser_inhib-like_sf"/>
</dbReference>
<dbReference type="Gene3D" id="2.60.120.740">
    <property type="match status" value="5"/>
</dbReference>
<dbReference type="PANTHER" id="PTHR46160">
    <property type="entry name" value="ALPHA-TECTORIN-RELATED"/>
    <property type="match status" value="1"/>
</dbReference>
<evidence type="ECO:0000256" key="7">
    <source>
        <dbReference type="ARBA" id="ARBA00023136"/>
    </source>
</evidence>
<proteinExistence type="predicted"/>
<dbReference type="SUPFAM" id="SSF49785">
    <property type="entry name" value="Galactose-binding domain-like"/>
    <property type="match status" value="5"/>
</dbReference>
<dbReference type="PROSITE" id="PS50022">
    <property type="entry name" value="FA58C_3"/>
    <property type="match status" value="5"/>
</dbReference>
<dbReference type="InterPro" id="IPR014853">
    <property type="entry name" value="VWF/SSPO/ZAN-like_Cys-rich_dom"/>
</dbReference>
<comment type="subunit">
    <text evidence="2">Homodimer; disulfide-linked.</text>
</comment>
<feature type="disulfide bond" evidence="10">
    <location>
        <begin position="3066"/>
        <end position="3075"/>
    </location>
</feature>
<keyword evidence="7" id="KW-0472">Membrane</keyword>
<dbReference type="GO" id="GO:0030246">
    <property type="term" value="F:carbohydrate binding"/>
    <property type="evidence" value="ECO:0007669"/>
    <property type="project" value="InterPro"/>
</dbReference>
<feature type="domain" description="VWFD" evidence="14">
    <location>
        <begin position="3080"/>
        <end position="3257"/>
    </location>
</feature>
<dbReference type="InterPro" id="IPR043159">
    <property type="entry name" value="Lectin_gal-bd_sf"/>
</dbReference>
<reference evidence="15" key="1">
    <citation type="submission" date="2022-11" db="UniProtKB">
        <authorList>
            <consortium name="EnsemblMetazoa"/>
        </authorList>
    </citation>
    <scope>IDENTIFICATION</scope>
</reference>
<keyword evidence="4" id="KW-0732">Signal</keyword>
<feature type="domain" description="VWFD" evidence="14">
    <location>
        <begin position="2432"/>
        <end position="2610"/>
    </location>
</feature>
<evidence type="ECO:0000313" key="15">
    <source>
        <dbReference type="EnsemblMetazoa" id="XP_038047393.1"/>
    </source>
</evidence>
<dbReference type="GO" id="GO:0048589">
    <property type="term" value="P:developmental growth"/>
    <property type="evidence" value="ECO:0007669"/>
    <property type="project" value="UniProtKB-ARBA"/>
</dbReference>
<dbReference type="SMART" id="SM00181">
    <property type="entry name" value="EGF"/>
    <property type="match status" value="8"/>
</dbReference>
<dbReference type="InterPro" id="IPR000922">
    <property type="entry name" value="Lectin_gal-bd_dom"/>
</dbReference>
<evidence type="ECO:0000259" key="13">
    <source>
        <dbReference type="PROSITE" id="PS50228"/>
    </source>
</evidence>
<feature type="disulfide bond" evidence="10">
    <location>
        <begin position="3047"/>
        <end position="3064"/>
    </location>
</feature>
<feature type="domain" description="F5/8 type C" evidence="11">
    <location>
        <begin position="1901"/>
        <end position="2052"/>
    </location>
</feature>
<dbReference type="SMART" id="SM00231">
    <property type="entry name" value="FA58C"/>
    <property type="match status" value="5"/>
</dbReference>
<dbReference type="InterPro" id="IPR001846">
    <property type="entry name" value="VWF_type-D"/>
</dbReference>
<dbReference type="Pfam" id="PF00754">
    <property type="entry name" value="F5_F8_type_C"/>
    <property type="match status" value="5"/>
</dbReference>
<dbReference type="InterPro" id="IPR052749">
    <property type="entry name" value="Alpha-tectorin"/>
</dbReference>
<dbReference type="CDD" id="cd00054">
    <property type="entry name" value="EGF_CA"/>
    <property type="match status" value="3"/>
</dbReference>
<feature type="domain" description="F5/8 type C" evidence="11">
    <location>
        <begin position="1579"/>
        <end position="1734"/>
    </location>
</feature>
<feature type="domain" description="EGF-like" evidence="12">
    <location>
        <begin position="3038"/>
        <end position="3076"/>
    </location>
</feature>
<dbReference type="Gene3D" id="2.60.120.260">
    <property type="entry name" value="Galactose-binding domain-like"/>
    <property type="match status" value="5"/>
</dbReference>